<feature type="compositionally biased region" description="Basic and acidic residues" evidence="1">
    <location>
        <begin position="105"/>
        <end position="118"/>
    </location>
</feature>
<reference evidence="2" key="1">
    <citation type="submission" date="2020-03" db="EMBL/GenBank/DDBJ databases">
        <authorList>
            <person name="Weist P."/>
        </authorList>
    </citation>
    <scope>NUCLEOTIDE SEQUENCE</scope>
</reference>
<dbReference type="AlphaFoldDB" id="A0A9N7YN55"/>
<gene>
    <name evidence="2" type="ORF">PLEPLA_LOCUS19442</name>
</gene>
<evidence type="ECO:0000256" key="1">
    <source>
        <dbReference type="SAM" id="MobiDB-lite"/>
    </source>
</evidence>
<accession>A0A9N7YN55</accession>
<name>A0A9N7YN55_PLEPL</name>
<feature type="compositionally biased region" description="Basic and acidic residues" evidence="1">
    <location>
        <begin position="87"/>
        <end position="97"/>
    </location>
</feature>
<organism evidence="2 3">
    <name type="scientific">Pleuronectes platessa</name>
    <name type="common">European plaice</name>
    <dbReference type="NCBI Taxonomy" id="8262"/>
    <lineage>
        <taxon>Eukaryota</taxon>
        <taxon>Metazoa</taxon>
        <taxon>Chordata</taxon>
        <taxon>Craniata</taxon>
        <taxon>Vertebrata</taxon>
        <taxon>Euteleostomi</taxon>
        <taxon>Actinopterygii</taxon>
        <taxon>Neopterygii</taxon>
        <taxon>Teleostei</taxon>
        <taxon>Neoteleostei</taxon>
        <taxon>Acanthomorphata</taxon>
        <taxon>Carangaria</taxon>
        <taxon>Pleuronectiformes</taxon>
        <taxon>Pleuronectoidei</taxon>
        <taxon>Pleuronectidae</taxon>
        <taxon>Pleuronectes</taxon>
    </lineage>
</organism>
<keyword evidence="3" id="KW-1185">Reference proteome</keyword>
<evidence type="ECO:0000313" key="3">
    <source>
        <dbReference type="Proteomes" id="UP001153269"/>
    </source>
</evidence>
<proteinExistence type="predicted"/>
<comment type="caution">
    <text evidence="2">The sequence shown here is derived from an EMBL/GenBank/DDBJ whole genome shotgun (WGS) entry which is preliminary data.</text>
</comment>
<feature type="region of interest" description="Disordered" evidence="1">
    <location>
        <begin position="86"/>
        <end position="118"/>
    </location>
</feature>
<evidence type="ECO:0000313" key="2">
    <source>
        <dbReference type="EMBL" id="CAB1431386.1"/>
    </source>
</evidence>
<dbReference type="EMBL" id="CADEAL010001335">
    <property type="protein sequence ID" value="CAB1431386.1"/>
    <property type="molecule type" value="Genomic_DNA"/>
</dbReference>
<protein>
    <submittedName>
        <fullName evidence="2">Uncharacterized protein</fullName>
    </submittedName>
</protein>
<sequence>MRLGRTGKACLPLRLNSSTRSWSARSVWPPGVLLLAARTSPSDVDPSRRVELLYGRCRRIRNDRTWSSELKLLIALGLEPLCPALRPHHDREQRGGERGAAPALPEHHVHPADDIQGK</sequence>
<dbReference type="Proteomes" id="UP001153269">
    <property type="component" value="Unassembled WGS sequence"/>
</dbReference>